<reference evidence="2 3" key="1">
    <citation type="submission" date="2020-08" db="EMBL/GenBank/DDBJ databases">
        <title>Sequencing the genomes of 1000 actinobacteria strains.</title>
        <authorList>
            <person name="Klenk H.-P."/>
        </authorList>
    </citation>
    <scope>NUCLEOTIDE SEQUENCE [LARGE SCALE GENOMIC DNA]</scope>
    <source>
        <strain evidence="2 3">DSM 44598</strain>
    </source>
</reference>
<keyword evidence="3" id="KW-1185">Reference proteome</keyword>
<dbReference type="Pfam" id="PF13560">
    <property type="entry name" value="HTH_31"/>
    <property type="match status" value="1"/>
</dbReference>
<dbReference type="RefSeq" id="WP_184369402.1">
    <property type="nucleotide sequence ID" value="NZ_BAAAKM010000143.1"/>
</dbReference>
<dbReference type="Pfam" id="PF19054">
    <property type="entry name" value="DUF5753"/>
    <property type="match status" value="1"/>
</dbReference>
<dbReference type="AlphaFoldDB" id="A0A840WDI3"/>
<dbReference type="SMART" id="SM00530">
    <property type="entry name" value="HTH_XRE"/>
    <property type="match status" value="1"/>
</dbReference>
<evidence type="ECO:0000313" key="2">
    <source>
        <dbReference type="EMBL" id="MBB5495059.1"/>
    </source>
</evidence>
<sequence length="279" mass="31959">MATRYSPTIRRRRLSAELKRIRLAARMTSEEVATAAELSRSTYSNIENGSKQRPRLIEVRAILAACGIKPGKEYEEILDLCRQALDRGWWSRYKDVLAARYVGFETEATSIHTWEPIMIPGLLQTPAYAELMAQSVLTRPEEVQRVVDARVARQRILVDEPPELWAIFDETALGRLEHYPQVRQAQIAHLLEMAQQSTITIQMTRADRPNMGSGGPFVILDFPDPVDPTVVYLETDTDGLYLEEPDEVTRYRSVMNHLRLAALRPDETMSYLQQQTEKK</sequence>
<dbReference type="InterPro" id="IPR001387">
    <property type="entry name" value="Cro/C1-type_HTH"/>
</dbReference>
<gene>
    <name evidence="2" type="ORF">HNR07_006196</name>
</gene>
<dbReference type="GO" id="GO:0003677">
    <property type="term" value="F:DNA binding"/>
    <property type="evidence" value="ECO:0007669"/>
    <property type="project" value="InterPro"/>
</dbReference>
<protein>
    <submittedName>
        <fullName evidence="2">Transcriptional regulator with XRE-family HTH domain</fullName>
    </submittedName>
</protein>
<dbReference type="InterPro" id="IPR010982">
    <property type="entry name" value="Lambda_DNA-bd_dom_sf"/>
</dbReference>
<dbReference type="CDD" id="cd00093">
    <property type="entry name" value="HTH_XRE"/>
    <property type="match status" value="1"/>
</dbReference>
<dbReference type="SUPFAM" id="SSF47413">
    <property type="entry name" value="lambda repressor-like DNA-binding domains"/>
    <property type="match status" value="1"/>
</dbReference>
<feature type="domain" description="HTH cro/C1-type" evidence="1">
    <location>
        <begin position="18"/>
        <end position="77"/>
    </location>
</feature>
<proteinExistence type="predicted"/>
<evidence type="ECO:0000313" key="3">
    <source>
        <dbReference type="Proteomes" id="UP000579647"/>
    </source>
</evidence>
<comment type="caution">
    <text evidence="2">The sequence shown here is derived from an EMBL/GenBank/DDBJ whole genome shotgun (WGS) entry which is preliminary data.</text>
</comment>
<evidence type="ECO:0000259" key="1">
    <source>
        <dbReference type="PROSITE" id="PS50943"/>
    </source>
</evidence>
<dbReference type="PROSITE" id="PS50943">
    <property type="entry name" value="HTH_CROC1"/>
    <property type="match status" value="1"/>
</dbReference>
<name>A0A840WDI3_9ACTN</name>
<accession>A0A840WDI3</accession>
<dbReference type="Proteomes" id="UP000579647">
    <property type="component" value="Unassembled WGS sequence"/>
</dbReference>
<dbReference type="EMBL" id="JACHDO010000001">
    <property type="protein sequence ID" value="MBB5495059.1"/>
    <property type="molecule type" value="Genomic_DNA"/>
</dbReference>
<dbReference type="InterPro" id="IPR043917">
    <property type="entry name" value="DUF5753"/>
</dbReference>
<organism evidence="2 3">
    <name type="scientific">Nocardiopsis metallicus</name>
    <dbReference type="NCBI Taxonomy" id="179819"/>
    <lineage>
        <taxon>Bacteria</taxon>
        <taxon>Bacillati</taxon>
        <taxon>Actinomycetota</taxon>
        <taxon>Actinomycetes</taxon>
        <taxon>Streptosporangiales</taxon>
        <taxon>Nocardiopsidaceae</taxon>
        <taxon>Nocardiopsis</taxon>
    </lineage>
</organism>
<dbReference type="Gene3D" id="1.10.260.40">
    <property type="entry name" value="lambda repressor-like DNA-binding domains"/>
    <property type="match status" value="1"/>
</dbReference>